<dbReference type="EMBL" id="CP132353">
    <property type="protein sequence ID" value="WLS78636.1"/>
    <property type="molecule type" value="Genomic_DNA"/>
</dbReference>
<name>A0AA50HLY7_9GAMM</name>
<evidence type="ECO:0000313" key="1">
    <source>
        <dbReference type="EMBL" id="WLS78636.1"/>
    </source>
</evidence>
<accession>A0AA50HLY7</accession>
<reference evidence="1 2" key="1">
    <citation type="submission" date="2023-07" db="EMBL/GenBank/DDBJ databases">
        <title>Pathogenic bacteria of pear tree diseases.</title>
        <authorList>
            <person name="Zhang Z."/>
            <person name="He L."/>
            <person name="Huang R."/>
        </authorList>
    </citation>
    <scope>NUCLEOTIDE SEQUENCE [LARGE SCALE GENOMIC DNA]</scope>
    <source>
        <strain evidence="1 2">DE2</strain>
    </source>
</reference>
<dbReference type="Proteomes" id="UP001228139">
    <property type="component" value="Chromosome"/>
</dbReference>
<dbReference type="AlphaFoldDB" id="A0AA50HLY7"/>
<organism evidence="1 2">
    <name type="scientific">Erwinia pyri</name>
    <dbReference type="NCBI Taxonomy" id="3062598"/>
    <lineage>
        <taxon>Bacteria</taxon>
        <taxon>Pseudomonadati</taxon>
        <taxon>Pseudomonadota</taxon>
        <taxon>Gammaproteobacteria</taxon>
        <taxon>Enterobacterales</taxon>
        <taxon>Erwiniaceae</taxon>
        <taxon>Erwinia</taxon>
    </lineage>
</organism>
<sequence length="211" mass="23583">MTHSHGMLFVATNIGAEDEADFNQWYDHEHVEERVAISGFLSGTRYQAVDAERKYLGLYETTSLEAFTSADYHAAFTRQTDWSVTNLQKMVNPMRRVCAISHTHGKGTGQHLAVVTLKGEADPARLTAWQQSVSQTPGYISSRLLTPDTQLSSPLPRENRENRPMLPVLLISCSSAQSCQQLAFAATASLPGDIQHYVFNWQLTKQEMAHD</sequence>
<protein>
    <submittedName>
        <fullName evidence="1">Uncharacterized protein</fullName>
    </submittedName>
</protein>
<dbReference type="RefSeq" id="WP_306208697.1">
    <property type="nucleotide sequence ID" value="NZ_CP132353.1"/>
</dbReference>
<proteinExistence type="predicted"/>
<gene>
    <name evidence="1" type="ORF">Q3V30_19670</name>
</gene>
<evidence type="ECO:0000313" key="2">
    <source>
        <dbReference type="Proteomes" id="UP001228139"/>
    </source>
</evidence>
<keyword evidence="2" id="KW-1185">Reference proteome</keyword>
<dbReference type="KEGG" id="epi:Q3V30_19670"/>